<comment type="similarity">
    <text evidence="3 10">Belongs to the cytochrome P450 family.</text>
</comment>
<evidence type="ECO:0000256" key="6">
    <source>
        <dbReference type="ARBA" id="ARBA00023002"/>
    </source>
</evidence>
<evidence type="ECO:0000256" key="7">
    <source>
        <dbReference type="ARBA" id="ARBA00023004"/>
    </source>
</evidence>
<evidence type="ECO:0008006" key="13">
    <source>
        <dbReference type="Google" id="ProtNLM"/>
    </source>
</evidence>
<dbReference type="InterPro" id="IPR002401">
    <property type="entry name" value="Cyt_P450_E_grp-I"/>
</dbReference>
<dbReference type="Pfam" id="PF00067">
    <property type="entry name" value="p450"/>
    <property type="match status" value="1"/>
</dbReference>
<dbReference type="OrthoDB" id="1470350at2759"/>
<name>A0A4Y9ZZF6_9AGAM</name>
<gene>
    <name evidence="11" type="ORF">EWM64_g4581</name>
</gene>
<evidence type="ECO:0000256" key="3">
    <source>
        <dbReference type="ARBA" id="ARBA00010617"/>
    </source>
</evidence>
<keyword evidence="4 9" id="KW-0349">Heme</keyword>
<evidence type="ECO:0000313" key="12">
    <source>
        <dbReference type="Proteomes" id="UP000298061"/>
    </source>
</evidence>
<dbReference type="GO" id="GO:0020037">
    <property type="term" value="F:heme binding"/>
    <property type="evidence" value="ECO:0007669"/>
    <property type="project" value="InterPro"/>
</dbReference>
<evidence type="ECO:0000256" key="5">
    <source>
        <dbReference type="ARBA" id="ARBA00022723"/>
    </source>
</evidence>
<reference evidence="11 12" key="1">
    <citation type="submission" date="2019-02" db="EMBL/GenBank/DDBJ databases">
        <title>Genome sequencing of the rare red list fungi Hericium alpestre (H. flagellum).</title>
        <authorList>
            <person name="Buettner E."/>
            <person name="Kellner H."/>
        </authorList>
    </citation>
    <scope>NUCLEOTIDE SEQUENCE [LARGE SCALE GENOMIC DNA]</scope>
    <source>
        <strain evidence="11 12">DSM 108284</strain>
    </source>
</reference>
<dbReference type="SUPFAM" id="SSF48264">
    <property type="entry name" value="Cytochrome P450"/>
    <property type="match status" value="1"/>
</dbReference>
<keyword evidence="5 9" id="KW-0479">Metal-binding</keyword>
<dbReference type="GO" id="GO:0005506">
    <property type="term" value="F:iron ion binding"/>
    <property type="evidence" value="ECO:0007669"/>
    <property type="project" value="InterPro"/>
</dbReference>
<keyword evidence="12" id="KW-1185">Reference proteome</keyword>
<dbReference type="InterPro" id="IPR036396">
    <property type="entry name" value="Cyt_P450_sf"/>
</dbReference>
<evidence type="ECO:0000256" key="2">
    <source>
        <dbReference type="ARBA" id="ARBA00005179"/>
    </source>
</evidence>
<dbReference type="InterPro" id="IPR050364">
    <property type="entry name" value="Cytochrome_P450_fung"/>
</dbReference>
<dbReference type="PANTHER" id="PTHR46300:SF7">
    <property type="entry name" value="P450, PUTATIVE (EUROFUNG)-RELATED"/>
    <property type="match status" value="1"/>
</dbReference>
<dbReference type="InterPro" id="IPR001128">
    <property type="entry name" value="Cyt_P450"/>
</dbReference>
<dbReference type="Proteomes" id="UP000298061">
    <property type="component" value="Unassembled WGS sequence"/>
</dbReference>
<evidence type="ECO:0000256" key="8">
    <source>
        <dbReference type="ARBA" id="ARBA00023033"/>
    </source>
</evidence>
<accession>A0A4Y9ZZF6</accession>
<dbReference type="PROSITE" id="PS00086">
    <property type="entry name" value="CYTOCHROME_P450"/>
    <property type="match status" value="1"/>
</dbReference>
<keyword evidence="7 9" id="KW-0408">Iron</keyword>
<dbReference type="EMBL" id="SFCI01000501">
    <property type="protein sequence ID" value="TFY79433.1"/>
    <property type="molecule type" value="Genomic_DNA"/>
</dbReference>
<dbReference type="PANTHER" id="PTHR46300">
    <property type="entry name" value="P450, PUTATIVE (EUROFUNG)-RELATED-RELATED"/>
    <property type="match status" value="1"/>
</dbReference>
<evidence type="ECO:0000256" key="10">
    <source>
        <dbReference type="RuleBase" id="RU000461"/>
    </source>
</evidence>
<evidence type="ECO:0000256" key="1">
    <source>
        <dbReference type="ARBA" id="ARBA00001971"/>
    </source>
</evidence>
<dbReference type="STRING" id="135208.A0A4Y9ZZF6"/>
<keyword evidence="6 10" id="KW-0560">Oxidoreductase</keyword>
<dbReference type="GO" id="GO:0004497">
    <property type="term" value="F:monooxygenase activity"/>
    <property type="evidence" value="ECO:0007669"/>
    <property type="project" value="UniProtKB-KW"/>
</dbReference>
<sequence length="453" mass="51565">MPQGKKWVDFARWSERWGRLHDLAYINAHSNEKVAGDLIYMNLFGQPAIIVNDVDIAIAMLDKKSSIYSDRPVLVVGGQVVGFENGVALERYRDRWREKRRMMHRHISTRSSMEKFYGAEELETHRLLRRILERPQPELLPKHIRLTAGAIILMISHGYAVKEKDDYYYFVQHADRVLTIFTEALTPGRFLADTLPILRFVPEWFPGAAWKRAATTDASWDCVPSFTSMHLEQGNLSEDKEHMLKWVAHSIMAGGADTVSLEVQEKAQKELDAVVGNDRLPTINDRSRLPYIDATVKEVLRWNTVAPIGVSHGLVEDDIQDGYFIPKGSFIIPNIWKFLHDEQTYKDPFEFRPERFVASGKQGPEKDPRSAAFGFGRRVCPGLLFADSSLFLTCAMVLSMFNISKATENGVPITPKQEYVDGLISHPKPFNCSIKPRSDQAVAIIKSIDFVEE</sequence>
<feature type="binding site" description="axial binding residue" evidence="9">
    <location>
        <position position="380"/>
    </location>
    <ligand>
        <name>heme</name>
        <dbReference type="ChEBI" id="CHEBI:30413"/>
    </ligand>
    <ligandPart>
        <name>Fe</name>
        <dbReference type="ChEBI" id="CHEBI:18248"/>
    </ligandPart>
</feature>
<dbReference type="PRINTS" id="PR00463">
    <property type="entry name" value="EP450I"/>
</dbReference>
<comment type="cofactor">
    <cofactor evidence="1 9">
        <name>heme</name>
        <dbReference type="ChEBI" id="CHEBI:30413"/>
    </cofactor>
</comment>
<comment type="caution">
    <text evidence="11">The sequence shown here is derived from an EMBL/GenBank/DDBJ whole genome shotgun (WGS) entry which is preliminary data.</text>
</comment>
<dbReference type="GO" id="GO:0016705">
    <property type="term" value="F:oxidoreductase activity, acting on paired donors, with incorporation or reduction of molecular oxygen"/>
    <property type="evidence" value="ECO:0007669"/>
    <property type="project" value="InterPro"/>
</dbReference>
<dbReference type="InterPro" id="IPR017972">
    <property type="entry name" value="Cyt_P450_CS"/>
</dbReference>
<keyword evidence="8 10" id="KW-0503">Monooxygenase</keyword>
<evidence type="ECO:0000256" key="4">
    <source>
        <dbReference type="ARBA" id="ARBA00022617"/>
    </source>
</evidence>
<proteinExistence type="inferred from homology"/>
<organism evidence="11 12">
    <name type="scientific">Hericium alpestre</name>
    <dbReference type="NCBI Taxonomy" id="135208"/>
    <lineage>
        <taxon>Eukaryota</taxon>
        <taxon>Fungi</taxon>
        <taxon>Dikarya</taxon>
        <taxon>Basidiomycota</taxon>
        <taxon>Agaricomycotina</taxon>
        <taxon>Agaricomycetes</taxon>
        <taxon>Russulales</taxon>
        <taxon>Hericiaceae</taxon>
        <taxon>Hericium</taxon>
    </lineage>
</organism>
<dbReference type="CDD" id="cd11065">
    <property type="entry name" value="CYP64-like"/>
    <property type="match status" value="1"/>
</dbReference>
<comment type="pathway">
    <text evidence="2">Secondary metabolite biosynthesis.</text>
</comment>
<protein>
    <recommendedName>
        <fullName evidence="13">O-methylsterigmatocystin oxidoreductase</fullName>
    </recommendedName>
</protein>
<evidence type="ECO:0000313" key="11">
    <source>
        <dbReference type="EMBL" id="TFY79433.1"/>
    </source>
</evidence>
<evidence type="ECO:0000256" key="9">
    <source>
        <dbReference type="PIRSR" id="PIRSR602401-1"/>
    </source>
</evidence>
<dbReference type="AlphaFoldDB" id="A0A4Y9ZZF6"/>
<dbReference type="Gene3D" id="1.10.630.10">
    <property type="entry name" value="Cytochrome P450"/>
    <property type="match status" value="1"/>
</dbReference>